<gene>
    <name evidence="2" type="ORF">HPB48_002251</name>
</gene>
<dbReference type="Proteomes" id="UP000821853">
    <property type="component" value="Chromosome 1"/>
</dbReference>
<organism evidence="2 3">
    <name type="scientific">Haemaphysalis longicornis</name>
    <name type="common">Bush tick</name>
    <dbReference type="NCBI Taxonomy" id="44386"/>
    <lineage>
        <taxon>Eukaryota</taxon>
        <taxon>Metazoa</taxon>
        <taxon>Ecdysozoa</taxon>
        <taxon>Arthropoda</taxon>
        <taxon>Chelicerata</taxon>
        <taxon>Arachnida</taxon>
        <taxon>Acari</taxon>
        <taxon>Parasitiformes</taxon>
        <taxon>Ixodida</taxon>
        <taxon>Ixodoidea</taxon>
        <taxon>Ixodidae</taxon>
        <taxon>Haemaphysalinae</taxon>
        <taxon>Haemaphysalis</taxon>
    </lineage>
</organism>
<name>A0A9J6FIV9_HAELO</name>
<evidence type="ECO:0000313" key="2">
    <source>
        <dbReference type="EMBL" id="KAH9362273.1"/>
    </source>
</evidence>
<reference evidence="2 3" key="1">
    <citation type="journal article" date="2020" name="Cell">
        <title>Large-Scale Comparative Analyses of Tick Genomes Elucidate Their Genetic Diversity and Vector Capacities.</title>
        <authorList>
            <consortium name="Tick Genome and Microbiome Consortium (TIGMIC)"/>
            <person name="Jia N."/>
            <person name="Wang J."/>
            <person name="Shi W."/>
            <person name="Du L."/>
            <person name="Sun Y."/>
            <person name="Zhan W."/>
            <person name="Jiang J.F."/>
            <person name="Wang Q."/>
            <person name="Zhang B."/>
            <person name="Ji P."/>
            <person name="Bell-Sakyi L."/>
            <person name="Cui X.M."/>
            <person name="Yuan T.T."/>
            <person name="Jiang B.G."/>
            <person name="Yang W.F."/>
            <person name="Lam T.T."/>
            <person name="Chang Q.C."/>
            <person name="Ding S.J."/>
            <person name="Wang X.J."/>
            <person name="Zhu J.G."/>
            <person name="Ruan X.D."/>
            <person name="Zhao L."/>
            <person name="Wei J.T."/>
            <person name="Ye R.Z."/>
            <person name="Que T.C."/>
            <person name="Du C.H."/>
            <person name="Zhou Y.H."/>
            <person name="Cheng J.X."/>
            <person name="Dai P.F."/>
            <person name="Guo W.B."/>
            <person name="Han X.H."/>
            <person name="Huang E.J."/>
            <person name="Li L.F."/>
            <person name="Wei W."/>
            <person name="Gao Y.C."/>
            <person name="Liu J.Z."/>
            <person name="Shao H.Z."/>
            <person name="Wang X."/>
            <person name="Wang C.C."/>
            <person name="Yang T.C."/>
            <person name="Huo Q.B."/>
            <person name="Li W."/>
            <person name="Chen H.Y."/>
            <person name="Chen S.E."/>
            <person name="Zhou L.G."/>
            <person name="Ni X.B."/>
            <person name="Tian J.H."/>
            <person name="Sheng Y."/>
            <person name="Liu T."/>
            <person name="Pan Y.S."/>
            <person name="Xia L.Y."/>
            <person name="Li J."/>
            <person name="Zhao F."/>
            <person name="Cao W.C."/>
        </authorList>
    </citation>
    <scope>NUCLEOTIDE SEQUENCE [LARGE SCALE GENOMIC DNA]</scope>
    <source>
        <strain evidence="2">HaeL-2018</strain>
    </source>
</reference>
<dbReference type="VEuPathDB" id="VectorBase:HLOH_056750"/>
<feature type="compositionally biased region" description="Basic and acidic residues" evidence="1">
    <location>
        <begin position="126"/>
        <end position="135"/>
    </location>
</feature>
<keyword evidence="3" id="KW-1185">Reference proteome</keyword>
<feature type="compositionally biased region" description="Polar residues" evidence="1">
    <location>
        <begin position="112"/>
        <end position="121"/>
    </location>
</feature>
<evidence type="ECO:0000256" key="1">
    <source>
        <dbReference type="SAM" id="MobiDB-lite"/>
    </source>
</evidence>
<proteinExistence type="predicted"/>
<feature type="compositionally biased region" description="Basic and acidic residues" evidence="1">
    <location>
        <begin position="46"/>
        <end position="59"/>
    </location>
</feature>
<protein>
    <submittedName>
        <fullName evidence="2">Uncharacterized protein</fullName>
    </submittedName>
</protein>
<dbReference type="EMBL" id="JABSTR010000001">
    <property type="protein sequence ID" value="KAH9362273.1"/>
    <property type="molecule type" value="Genomic_DNA"/>
</dbReference>
<dbReference type="AlphaFoldDB" id="A0A9J6FIV9"/>
<accession>A0A9J6FIV9</accession>
<feature type="region of interest" description="Disordered" evidence="1">
    <location>
        <begin position="1"/>
        <end position="135"/>
    </location>
</feature>
<evidence type="ECO:0000313" key="3">
    <source>
        <dbReference type="Proteomes" id="UP000821853"/>
    </source>
</evidence>
<sequence length="135" mass="15031">MSRKAPRQGPLSSARAQRARPRLPSRAHRKRGGNTFQITRNPLEAFAKDAARRQRDPTKRGALSHFHTAPFRFRLSGHSAGTGKRSDAHPSPTPRPCTALELRDLSGFPSRGQPNRDSNTAAVFHDTFKHSEESQ</sequence>
<feature type="compositionally biased region" description="Basic residues" evidence="1">
    <location>
        <begin position="17"/>
        <end position="32"/>
    </location>
</feature>
<comment type="caution">
    <text evidence="2">The sequence shown here is derived from an EMBL/GenBank/DDBJ whole genome shotgun (WGS) entry which is preliminary data.</text>
</comment>